<dbReference type="OrthoDB" id="7507370at2"/>
<gene>
    <name evidence="2" type="ORF">GRI89_17110</name>
</gene>
<name>A0A6I4T1R6_9SPHN</name>
<evidence type="ECO:0000313" key="3">
    <source>
        <dbReference type="Proteomes" id="UP000433652"/>
    </source>
</evidence>
<comment type="caution">
    <text evidence="2">The sequence shown here is derived from an EMBL/GenBank/DDBJ whole genome shotgun (WGS) entry which is preliminary data.</text>
</comment>
<protein>
    <recommendedName>
        <fullName evidence="4">Spore coat protein U domain-containing protein</fullName>
    </recommendedName>
</protein>
<reference evidence="2 3" key="1">
    <citation type="submission" date="2019-12" db="EMBL/GenBank/DDBJ databases">
        <title>Genomic-based taxomic classification of the family Erythrobacteraceae.</title>
        <authorList>
            <person name="Xu L."/>
        </authorList>
    </citation>
    <scope>NUCLEOTIDE SEQUENCE [LARGE SCALE GENOMIC DNA]</scope>
    <source>
        <strain evidence="2 3">MCCC 1K01500</strain>
    </source>
</reference>
<dbReference type="Proteomes" id="UP000433652">
    <property type="component" value="Unassembled WGS sequence"/>
</dbReference>
<sequence length="174" mass="17049">MFGAAFAVAVPGNQAFAATPGTLGATSTGTVTITASVPNRARITGLADVSFLNQDPNTAANSAQNVCVWSNTATKAYTITATGSGSANAFTITNGTVTVPYSVQWASSTGQTSGTSLSTGTASSSLTSTATNQTCASGPTASASLIVGISTTDLGTMTAGSSYTGTLTLLVTPQ</sequence>
<dbReference type="AlphaFoldDB" id="A0A6I4T1R6"/>
<keyword evidence="3" id="KW-1185">Reference proteome</keyword>
<proteinExistence type="predicted"/>
<feature type="signal peptide" evidence="1">
    <location>
        <begin position="1"/>
        <end position="17"/>
    </location>
</feature>
<keyword evidence="1" id="KW-0732">Signal</keyword>
<organism evidence="2 3">
    <name type="scientific">Croceibacterium salegens</name>
    <dbReference type="NCBI Taxonomy" id="1737568"/>
    <lineage>
        <taxon>Bacteria</taxon>
        <taxon>Pseudomonadati</taxon>
        <taxon>Pseudomonadota</taxon>
        <taxon>Alphaproteobacteria</taxon>
        <taxon>Sphingomonadales</taxon>
        <taxon>Erythrobacteraceae</taxon>
        <taxon>Croceibacterium</taxon>
    </lineage>
</organism>
<evidence type="ECO:0000313" key="2">
    <source>
        <dbReference type="EMBL" id="MXO61266.1"/>
    </source>
</evidence>
<evidence type="ECO:0000256" key="1">
    <source>
        <dbReference type="SAM" id="SignalP"/>
    </source>
</evidence>
<evidence type="ECO:0008006" key="4">
    <source>
        <dbReference type="Google" id="ProtNLM"/>
    </source>
</evidence>
<accession>A0A6I4T1R6</accession>
<dbReference type="EMBL" id="WTYM01000059">
    <property type="protein sequence ID" value="MXO61266.1"/>
    <property type="molecule type" value="Genomic_DNA"/>
</dbReference>
<dbReference type="RefSeq" id="WP_159798168.1">
    <property type="nucleotide sequence ID" value="NZ_WTYM01000059.1"/>
</dbReference>
<feature type="chain" id="PRO_5026032132" description="Spore coat protein U domain-containing protein" evidence="1">
    <location>
        <begin position="18"/>
        <end position="174"/>
    </location>
</feature>